<dbReference type="Gene3D" id="1.20.1280.290">
    <property type="match status" value="1"/>
</dbReference>
<sequence>MHMNGLLILGFVAQGLFGARFFVQWLASEKEKRSVVPFSFWILSLVGGILLFIYATARHDPVFMVGQASGVFIYIRNIYFILRERKEIVHAK</sequence>
<gene>
    <name evidence="3" type="ORF">HMPREF1705_04376</name>
</gene>
<evidence type="ECO:0000259" key="2">
    <source>
        <dbReference type="SMART" id="SM01259"/>
    </source>
</evidence>
<organism evidence="3 4">
    <name type="scientific">Acetomicrobium hydrogeniformans ATCC BAA-1850</name>
    <dbReference type="NCBI Taxonomy" id="592015"/>
    <lineage>
        <taxon>Bacteria</taxon>
        <taxon>Thermotogati</taxon>
        <taxon>Synergistota</taxon>
        <taxon>Synergistia</taxon>
        <taxon>Synergistales</taxon>
        <taxon>Acetomicrobiaceae</taxon>
        <taxon>Acetomicrobium</taxon>
    </lineage>
</organism>
<dbReference type="GO" id="GO:0009245">
    <property type="term" value="P:lipid A biosynthetic process"/>
    <property type="evidence" value="ECO:0007669"/>
    <property type="project" value="InterPro"/>
</dbReference>
<feature type="transmembrane region" description="Helical" evidence="1">
    <location>
        <begin position="6"/>
        <end position="23"/>
    </location>
</feature>
<dbReference type="AlphaFoldDB" id="A0A0T5X9Q6"/>
<dbReference type="OrthoDB" id="196309at2"/>
<dbReference type="GO" id="GO:0008915">
    <property type="term" value="F:lipid-A-disaccharide synthase activity"/>
    <property type="evidence" value="ECO:0007669"/>
    <property type="project" value="InterPro"/>
</dbReference>
<name>A0A0T5X9Q6_9BACT</name>
<dbReference type="EMBL" id="ACJX03000001">
    <property type="protein sequence ID" value="KRT35114.1"/>
    <property type="molecule type" value="Genomic_DNA"/>
</dbReference>
<dbReference type="STRING" id="592015.HMPREF1705_04376"/>
<dbReference type="Proteomes" id="UP000005273">
    <property type="component" value="Unassembled WGS sequence"/>
</dbReference>
<dbReference type="Pfam" id="PF07578">
    <property type="entry name" value="LAB_N"/>
    <property type="match status" value="1"/>
</dbReference>
<comment type="caution">
    <text evidence="3">The sequence shown here is derived from an EMBL/GenBank/DDBJ whole genome shotgun (WGS) entry which is preliminary data.</text>
</comment>
<accession>A0A0T5X9Q6</accession>
<evidence type="ECO:0000313" key="3">
    <source>
        <dbReference type="EMBL" id="KRT35114.1"/>
    </source>
</evidence>
<dbReference type="GO" id="GO:0016020">
    <property type="term" value="C:membrane"/>
    <property type="evidence" value="ECO:0007669"/>
    <property type="project" value="GOC"/>
</dbReference>
<feature type="transmembrane region" description="Helical" evidence="1">
    <location>
        <begin position="62"/>
        <end position="82"/>
    </location>
</feature>
<feature type="domain" description="Lipid A biosynthesis N-terminal" evidence="2">
    <location>
        <begin position="9"/>
        <end position="80"/>
    </location>
</feature>
<protein>
    <submittedName>
        <fullName evidence="3">Lipid A Biosynthesis domain protein</fullName>
    </submittedName>
</protein>
<dbReference type="SMART" id="SM01259">
    <property type="entry name" value="LAB_N"/>
    <property type="match status" value="1"/>
</dbReference>
<proteinExistence type="predicted"/>
<evidence type="ECO:0000313" key="4">
    <source>
        <dbReference type="Proteomes" id="UP000005273"/>
    </source>
</evidence>
<keyword evidence="4" id="KW-1185">Reference proteome</keyword>
<evidence type="ECO:0000256" key="1">
    <source>
        <dbReference type="SAM" id="Phobius"/>
    </source>
</evidence>
<dbReference type="eggNOG" id="COG3952">
    <property type="taxonomic scope" value="Bacteria"/>
</dbReference>
<reference evidence="4" key="1">
    <citation type="submission" date="2012-09" db="EMBL/GenBank/DDBJ databases">
        <authorList>
            <person name="Weinstock G."/>
            <person name="Sodergren E."/>
            <person name="Clifton S."/>
            <person name="Fulton L."/>
            <person name="Fulton B."/>
            <person name="Courtney L."/>
            <person name="Fronick C."/>
            <person name="Harrison M."/>
            <person name="Strong C."/>
            <person name="Farmer C."/>
            <person name="Delehaunty K."/>
            <person name="Markovic C."/>
            <person name="Hall O."/>
            <person name="Minx P."/>
            <person name="Tomlinson C."/>
            <person name="Mitreva M."/>
            <person name="Nelson J."/>
            <person name="Hou S."/>
            <person name="Wollam A."/>
            <person name="Pepin K.H."/>
            <person name="Johnson M."/>
            <person name="Bhonagiri V."/>
            <person name="Nash W.E."/>
            <person name="Suruliraj S."/>
            <person name="Warren W."/>
            <person name="Chinwalla A."/>
            <person name="Mardis E.R."/>
            <person name="Wilson R.K."/>
        </authorList>
    </citation>
    <scope>NUCLEOTIDE SEQUENCE [LARGE SCALE GENOMIC DNA]</scope>
    <source>
        <strain evidence="4">OS1</strain>
    </source>
</reference>
<keyword evidence="1" id="KW-0472">Membrane</keyword>
<keyword evidence="1" id="KW-0812">Transmembrane</keyword>
<dbReference type="PIRSF" id="PIRSF028440">
    <property type="entry name" value="UCP_LAB_N"/>
    <property type="match status" value="1"/>
</dbReference>
<feature type="transmembrane region" description="Helical" evidence="1">
    <location>
        <begin position="35"/>
        <end position="56"/>
    </location>
</feature>
<keyword evidence="1" id="KW-1133">Transmembrane helix</keyword>
<dbReference type="InterPro" id="IPR011499">
    <property type="entry name" value="Lipid_A_biosynth_N"/>
</dbReference>
<dbReference type="InterPro" id="IPR014546">
    <property type="entry name" value="UCP028440_lipidA_biosyn"/>
</dbReference>